<dbReference type="SMART" id="SM00881">
    <property type="entry name" value="CoA_binding"/>
    <property type="match status" value="1"/>
</dbReference>
<evidence type="ECO:0000313" key="2">
    <source>
        <dbReference type="EMBL" id="SVC97286.1"/>
    </source>
</evidence>
<dbReference type="AlphaFoldDB" id="A0A382RI26"/>
<dbReference type="Gene3D" id="3.40.50.720">
    <property type="entry name" value="NAD(P)-binding Rossmann-like Domain"/>
    <property type="match status" value="1"/>
</dbReference>
<accession>A0A382RI26</accession>
<dbReference type="SUPFAM" id="SSF51735">
    <property type="entry name" value="NAD(P)-binding Rossmann-fold domains"/>
    <property type="match status" value="1"/>
</dbReference>
<feature type="domain" description="CoA-binding" evidence="1">
    <location>
        <begin position="11"/>
        <end position="105"/>
    </location>
</feature>
<proteinExistence type="predicted"/>
<dbReference type="Pfam" id="PF13380">
    <property type="entry name" value="CoA_binding_2"/>
    <property type="match status" value="1"/>
</dbReference>
<dbReference type="InterPro" id="IPR036291">
    <property type="entry name" value="NAD(P)-bd_dom_sf"/>
</dbReference>
<dbReference type="InterPro" id="IPR003781">
    <property type="entry name" value="CoA-bd"/>
</dbReference>
<dbReference type="PANTHER" id="PTHR33303:SF2">
    <property type="entry name" value="COA-BINDING DOMAIN-CONTAINING PROTEIN"/>
    <property type="match status" value="1"/>
</dbReference>
<dbReference type="PANTHER" id="PTHR33303">
    <property type="entry name" value="CYTOPLASMIC PROTEIN-RELATED"/>
    <property type="match status" value="1"/>
</dbReference>
<dbReference type="EMBL" id="UINC01121844">
    <property type="protein sequence ID" value="SVC97286.1"/>
    <property type="molecule type" value="Genomic_DNA"/>
</dbReference>
<evidence type="ECO:0000259" key="1">
    <source>
        <dbReference type="SMART" id="SM00881"/>
    </source>
</evidence>
<gene>
    <name evidence="2" type="ORF">METZ01_LOCUS350140</name>
</gene>
<organism evidence="2">
    <name type="scientific">marine metagenome</name>
    <dbReference type="NCBI Taxonomy" id="408172"/>
    <lineage>
        <taxon>unclassified sequences</taxon>
        <taxon>metagenomes</taxon>
        <taxon>ecological metagenomes</taxon>
    </lineage>
</organism>
<sequence>MNNNQYLKEILSNVKTIAVVGASSKPDKDSYRVMEALIKFGFEVFPVNPNYAGERILGKECYPNLKAINKKIDMVDIFRTKDFIFSLTKEAIEVKAEILWTQEGIIHEEAAHFGRSAGLIVVMDKCPKKILED</sequence>
<protein>
    <recommendedName>
        <fullName evidence="1">CoA-binding domain-containing protein</fullName>
    </recommendedName>
</protein>
<name>A0A382RI26_9ZZZZ</name>
<reference evidence="2" key="1">
    <citation type="submission" date="2018-05" db="EMBL/GenBank/DDBJ databases">
        <authorList>
            <person name="Lanie J.A."/>
            <person name="Ng W.-L."/>
            <person name="Kazmierczak K.M."/>
            <person name="Andrzejewski T.M."/>
            <person name="Davidsen T.M."/>
            <person name="Wayne K.J."/>
            <person name="Tettelin H."/>
            <person name="Glass J.I."/>
            <person name="Rusch D."/>
            <person name="Podicherti R."/>
            <person name="Tsui H.-C.T."/>
            <person name="Winkler M.E."/>
        </authorList>
    </citation>
    <scope>NUCLEOTIDE SEQUENCE</scope>
</reference>